<dbReference type="Proteomes" id="UP001171687">
    <property type="component" value="Unassembled WGS sequence"/>
</dbReference>
<keyword evidence="2" id="KW-0732">Signal</keyword>
<feature type="signal peptide" evidence="2">
    <location>
        <begin position="1"/>
        <end position="19"/>
    </location>
</feature>
<gene>
    <name evidence="4" type="ORF">CD158_08825</name>
    <name evidence="3" type="ORF">QYH67_06740</name>
</gene>
<dbReference type="AlphaFoldDB" id="A0AAP8PPB7"/>
<accession>A0AAP8PPB7</accession>
<dbReference type="GeneID" id="64981207"/>
<feature type="compositionally biased region" description="Basic and acidic residues" evidence="1">
    <location>
        <begin position="25"/>
        <end position="47"/>
    </location>
</feature>
<sequence length="208" mass="23686">MKKRIILCCLMAFTLVLTACSSESSHPDDDTRHSQRHAPKDVKKLTEDDIFSSDKQGEKISESEANDAIQTYLDVNSDILDNKYLMQYKLDRQTGSNVKITDAQAERLSDLSHIAAKNDVRFQKFVEDNTLPKGYQENVDRIITYFTALNSTIKNVDQDIEELDYQPQNELNVVDVSTQYAGDVNGKQQQKIKDFLADKDIKTDALDK</sequence>
<evidence type="ECO:0000313" key="3">
    <source>
        <dbReference type="EMBL" id="MDN4533263.1"/>
    </source>
</evidence>
<dbReference type="PROSITE" id="PS51257">
    <property type="entry name" value="PROKAR_LIPOPROTEIN"/>
    <property type="match status" value="1"/>
</dbReference>
<evidence type="ECO:0000256" key="2">
    <source>
        <dbReference type="SAM" id="SignalP"/>
    </source>
</evidence>
<dbReference type="NCBIfam" id="NF033193">
    <property type="entry name" value="lipo_NDxxF"/>
    <property type="match status" value="1"/>
</dbReference>
<comment type="caution">
    <text evidence="4">The sequence shown here is derived from an EMBL/GenBank/DDBJ whole genome shotgun (WGS) entry which is preliminary data.</text>
</comment>
<organism evidence="4 5">
    <name type="scientific">Staphylococcus auricularis</name>
    <dbReference type="NCBI Taxonomy" id="29379"/>
    <lineage>
        <taxon>Bacteria</taxon>
        <taxon>Bacillati</taxon>
        <taxon>Bacillota</taxon>
        <taxon>Bacilli</taxon>
        <taxon>Bacillales</taxon>
        <taxon>Staphylococcaceae</taxon>
        <taxon>Staphylococcus</taxon>
    </lineage>
</organism>
<protein>
    <submittedName>
        <fullName evidence="4">NDxxF motif lipoprotein</fullName>
    </submittedName>
</protein>
<dbReference type="InterPro" id="IPR047903">
    <property type="entry name" value="NDxxF_lipo"/>
</dbReference>
<feature type="region of interest" description="Disordered" evidence="1">
    <location>
        <begin position="24"/>
        <end position="48"/>
    </location>
</feature>
<feature type="chain" id="PRO_5042798959" evidence="2">
    <location>
        <begin position="20"/>
        <end position="208"/>
    </location>
</feature>
<evidence type="ECO:0000313" key="4">
    <source>
        <dbReference type="EMBL" id="PNZ66288.1"/>
    </source>
</evidence>
<dbReference type="RefSeq" id="WP_059107852.1">
    <property type="nucleotide sequence ID" value="NZ_AP024589.1"/>
</dbReference>
<proteinExistence type="predicted"/>
<reference evidence="4 5" key="1">
    <citation type="submission" date="2017-08" db="EMBL/GenBank/DDBJ databases">
        <title>Draft genome sequences of 64 type strains of genus Staph aureus.</title>
        <authorList>
            <person name="Cole K."/>
            <person name="Golubchik T."/>
            <person name="Russell J."/>
            <person name="Foster D."/>
            <person name="Llewelyn M."/>
            <person name="Wilson D."/>
            <person name="Crook D."/>
            <person name="Paul J."/>
        </authorList>
    </citation>
    <scope>NUCLEOTIDE SEQUENCE [LARGE SCALE GENOMIC DNA]</scope>
    <source>
        <strain evidence="4 5">NCTC 12101</strain>
    </source>
</reference>
<evidence type="ECO:0000313" key="5">
    <source>
        <dbReference type="Proteomes" id="UP000242470"/>
    </source>
</evidence>
<reference evidence="3" key="2">
    <citation type="submission" date="2023-07" db="EMBL/GenBank/DDBJ databases">
        <title>Evaluation of the beneficial properties of pineapple isolates.</title>
        <authorList>
            <person name="Adefiranye O."/>
        </authorList>
    </citation>
    <scope>NUCLEOTIDE SEQUENCE</scope>
    <source>
        <strain evidence="3">PAPLE_T1</strain>
    </source>
</reference>
<evidence type="ECO:0000256" key="1">
    <source>
        <dbReference type="SAM" id="MobiDB-lite"/>
    </source>
</evidence>
<dbReference type="EMBL" id="JAUHQC010000010">
    <property type="protein sequence ID" value="MDN4533263.1"/>
    <property type="molecule type" value="Genomic_DNA"/>
</dbReference>
<dbReference type="Proteomes" id="UP000242470">
    <property type="component" value="Unassembled WGS sequence"/>
</dbReference>
<keyword evidence="4" id="KW-0449">Lipoprotein</keyword>
<dbReference type="EMBL" id="PPQW01000068">
    <property type="protein sequence ID" value="PNZ66288.1"/>
    <property type="molecule type" value="Genomic_DNA"/>
</dbReference>
<name>A0AAP8PPB7_9STAP</name>